<evidence type="ECO:0000259" key="14">
    <source>
        <dbReference type="PROSITE" id="PS50076"/>
    </source>
</evidence>
<evidence type="ECO:0000256" key="11">
    <source>
        <dbReference type="ARBA" id="ARBA00074367"/>
    </source>
</evidence>
<dbReference type="GO" id="GO:0006364">
    <property type="term" value="P:rRNA processing"/>
    <property type="evidence" value="ECO:0007669"/>
    <property type="project" value="InterPro"/>
</dbReference>
<evidence type="ECO:0000256" key="3">
    <source>
        <dbReference type="ARBA" id="ARBA00006369"/>
    </source>
</evidence>
<dbReference type="Pfam" id="PF21884">
    <property type="entry name" value="ZUO1-like_ZHD"/>
    <property type="match status" value="1"/>
</dbReference>
<keyword evidence="5" id="KW-0690">Ribosome biogenesis</keyword>
<dbReference type="InterPro" id="IPR013087">
    <property type="entry name" value="Znf_C2H2_type"/>
</dbReference>
<keyword evidence="8" id="KW-0862">Zinc</keyword>
<dbReference type="PANTHER" id="PTHR44029:SF1">
    <property type="entry name" value="DNAJ HOMOLOG SUBFAMILY C MEMBER 21"/>
    <property type="match status" value="1"/>
</dbReference>
<comment type="subcellular location">
    <subcellularLocation>
        <location evidence="2">Nucleus</location>
        <location evidence="2">Nucleolus</location>
    </subcellularLocation>
</comment>
<keyword evidence="18" id="KW-1185">Reference proteome</keyword>
<feature type="compositionally biased region" description="Basic residues" evidence="13">
    <location>
        <begin position="1"/>
        <end position="10"/>
    </location>
</feature>
<dbReference type="SMART" id="SM00451">
    <property type="entry name" value="ZnF_U1"/>
    <property type="match status" value="2"/>
</dbReference>
<feature type="region of interest" description="Disordered" evidence="13">
    <location>
        <begin position="659"/>
        <end position="697"/>
    </location>
</feature>
<dbReference type="Proteomes" id="UP001474421">
    <property type="component" value="Unassembled WGS sequence"/>
</dbReference>
<feature type="compositionally biased region" description="Basic residues" evidence="13">
    <location>
        <begin position="910"/>
        <end position="919"/>
    </location>
</feature>
<dbReference type="PROSITE" id="PS50833">
    <property type="entry name" value="BRIX"/>
    <property type="match status" value="1"/>
</dbReference>
<dbReference type="InterPro" id="IPR001623">
    <property type="entry name" value="DnaJ_domain"/>
</dbReference>
<comment type="similarity">
    <text evidence="3">Belongs to the BRX1 family.</text>
</comment>
<comment type="caution">
    <text evidence="17">The sequence shown here is derived from an EMBL/GenBank/DDBJ whole genome shotgun (WGS) entry which is preliminary data.</text>
</comment>
<feature type="compositionally biased region" description="Basic residues" evidence="13">
    <location>
        <begin position="765"/>
        <end position="775"/>
    </location>
</feature>
<dbReference type="InterPro" id="IPR007109">
    <property type="entry name" value="Brix"/>
</dbReference>
<feature type="domain" description="C2H2-type" evidence="15">
    <location>
        <begin position="699"/>
        <end position="723"/>
    </location>
</feature>
<evidence type="ECO:0000256" key="6">
    <source>
        <dbReference type="ARBA" id="ARBA00022723"/>
    </source>
</evidence>
<dbReference type="CDD" id="cd06257">
    <property type="entry name" value="DnaJ"/>
    <property type="match status" value="1"/>
</dbReference>
<evidence type="ECO:0000259" key="15">
    <source>
        <dbReference type="PROSITE" id="PS50157"/>
    </source>
</evidence>
<keyword evidence="7 12" id="KW-0863">Zinc-finger</keyword>
<proteinExistence type="inferred from homology"/>
<keyword evidence="6" id="KW-0479">Metal-binding</keyword>
<dbReference type="GO" id="GO:0005730">
    <property type="term" value="C:nucleolus"/>
    <property type="evidence" value="ECO:0007669"/>
    <property type="project" value="UniProtKB-SubCell"/>
</dbReference>
<dbReference type="Pfam" id="PF04427">
    <property type="entry name" value="Brix"/>
    <property type="match status" value="1"/>
</dbReference>
<dbReference type="SMART" id="SM00879">
    <property type="entry name" value="Brix"/>
    <property type="match status" value="1"/>
</dbReference>
<feature type="compositionally biased region" description="Polar residues" evidence="13">
    <location>
        <begin position="742"/>
        <end position="752"/>
    </location>
</feature>
<name>A0AAW1C358_CROAD</name>
<sequence>MAATKRRRGAGKATAAGPKKKRAKGSLEGKESEEAEKGPSSVEGQDEFHIPPPVSQGKWKNKERVLIFSSRGINFRTRHLMKDLRTLMPHSKADTKMDRKDKLFIINEVCEMKNCNKCIFFEAKKKQDLYVWLSNVPHGPSAKFLVQNIHTLAELKMTGNCLRGSRPVLSFDPVFDQKPHYALLKELFIQIFSTPQYHPRSQPFVDHVFTFSITDERIWFRNYQFMEEDGTLVEIGPRFVLNLIRIFQGSFGGQTLYENPHYQSPNMHRRELRLALVAKFREKQNMKQLQKLKSKGDQALIPEDPTEEVFETPAEEKPMEIELKPFPRLPSVPPPSEPGARPPTLPLPVFFFSSPALVTAVLTCRCRSGQALGRWAESLGPPSMKCHYEVLGVKRDASDEDLKRAYRKLALRWHPDKNLDNAEEAAEQFKLIQAAYDVLSDGQERVWYDNHREALLKGGIDGGYQDDSLDLLQFFTVTCYSGYDDDKKGFYAVYRHIFEMIAKEEEESIVEDDFEGFPSFGDSQSDYDTVVHCFYGYWQSFCTQKNFAWKEEYDTRQASNRWEKRAMEKENKKTRDKARKERNELVRELVAFVRKRDKRVQAHRKLLEEQNAEKAKKSEELRRQQKLKQAKLAEQYKEQSWITMSDLERELQQMEAQYEKEFGDGSGEEEEEKEERKENQEEDKLSEEHDAANLFDDDLYCPACDKSFKTEKAMKNHEKSKKHREIVALLRQQLEEEEEAFSVSTVDENGWNSEEEAEEPVPKQKLSKKQRRKQRTAGTPEDPSNDSIPEQQVEEASPVCSNDPERVSEESENVSKSHNSDDVREISAPTAESKTEVKSNPKGKGKKAKEAKKTSPKVSSEHQVKLEGPLQCVTCSCEFQSRNKLFEHLKATGHAKAVAASTANTAISSRSKKEKRRNR</sequence>
<gene>
    <name evidence="17" type="ORF">NXF25_007385</name>
</gene>
<dbReference type="InterPro" id="IPR054076">
    <property type="entry name" value="ZUO1-like_ZHD"/>
</dbReference>
<dbReference type="AlphaFoldDB" id="A0AAW1C358"/>
<dbReference type="PRINTS" id="PR00625">
    <property type="entry name" value="JDOMAIN"/>
</dbReference>
<dbReference type="SUPFAM" id="SSF52954">
    <property type="entry name" value="Class II aaRS ABD-related"/>
    <property type="match status" value="1"/>
</dbReference>
<feature type="region of interest" description="Disordered" evidence="13">
    <location>
        <begin position="896"/>
        <end position="919"/>
    </location>
</feature>
<dbReference type="PROSITE" id="PS00028">
    <property type="entry name" value="ZINC_FINGER_C2H2_1"/>
    <property type="match status" value="2"/>
</dbReference>
<evidence type="ECO:0000256" key="10">
    <source>
        <dbReference type="ARBA" id="ARBA00033181"/>
    </source>
</evidence>
<evidence type="ECO:0000313" key="18">
    <source>
        <dbReference type="Proteomes" id="UP001474421"/>
    </source>
</evidence>
<dbReference type="PROSITE" id="PS00636">
    <property type="entry name" value="DNAJ_1"/>
    <property type="match status" value="1"/>
</dbReference>
<dbReference type="Pfam" id="PF00226">
    <property type="entry name" value="DnaJ"/>
    <property type="match status" value="1"/>
</dbReference>
<evidence type="ECO:0000256" key="8">
    <source>
        <dbReference type="ARBA" id="ARBA00022833"/>
    </source>
</evidence>
<dbReference type="Gene3D" id="3.40.50.10480">
    <property type="entry name" value="Probable brix-domain ribosomal biogenesis protein"/>
    <property type="match status" value="1"/>
</dbReference>
<feature type="compositionally biased region" description="Basic and acidic residues" evidence="13">
    <location>
        <begin position="25"/>
        <end position="37"/>
    </location>
</feature>
<dbReference type="InterPro" id="IPR036869">
    <property type="entry name" value="J_dom_sf"/>
</dbReference>
<feature type="domain" description="J" evidence="14">
    <location>
        <begin position="386"/>
        <end position="452"/>
    </location>
</feature>
<dbReference type="Pfam" id="PF12171">
    <property type="entry name" value="zf-C2H2_jaz"/>
    <property type="match status" value="1"/>
</dbReference>
<protein>
    <recommendedName>
        <fullName evidence="11">DnaJ homolog subfamily C member 21</fullName>
    </recommendedName>
    <alternativeName>
        <fullName evidence="10">Brix domain-containing protein 2</fullName>
    </alternativeName>
    <alternativeName>
        <fullName evidence="4">Ribosome biogenesis protein BRX1 homolog</fullName>
    </alternativeName>
</protein>
<feature type="domain" description="Brix" evidence="16">
    <location>
        <begin position="63"/>
        <end position="252"/>
    </location>
</feature>
<comment type="function">
    <text evidence="1">Required for biogenesis of the 60S ribosomal subunit.</text>
</comment>
<evidence type="ECO:0000256" key="13">
    <source>
        <dbReference type="SAM" id="MobiDB-lite"/>
    </source>
</evidence>
<feature type="region of interest" description="Disordered" evidence="13">
    <location>
        <begin position="1"/>
        <end position="57"/>
    </location>
</feature>
<evidence type="ECO:0000256" key="1">
    <source>
        <dbReference type="ARBA" id="ARBA00003439"/>
    </source>
</evidence>
<dbReference type="InterPro" id="IPR022755">
    <property type="entry name" value="Znf_C2H2_jaz"/>
</dbReference>
<dbReference type="SMART" id="SM00271">
    <property type="entry name" value="DnaJ"/>
    <property type="match status" value="1"/>
</dbReference>
<feature type="region of interest" description="Disordered" evidence="13">
    <location>
        <begin position="736"/>
        <end position="865"/>
    </location>
</feature>
<feature type="compositionally biased region" description="Low complexity" evidence="13">
    <location>
        <begin position="896"/>
        <end position="909"/>
    </location>
</feature>
<dbReference type="InterPro" id="IPR018253">
    <property type="entry name" value="DnaJ_domain_CS"/>
</dbReference>
<dbReference type="PANTHER" id="PTHR44029">
    <property type="entry name" value="DNAJ HOMOLOG SUBFAMILY C MEMBER 21"/>
    <property type="match status" value="1"/>
</dbReference>
<dbReference type="InterPro" id="IPR003604">
    <property type="entry name" value="Matrin/U1-like-C_Znf_C2H2"/>
</dbReference>
<evidence type="ECO:0000256" key="7">
    <source>
        <dbReference type="ARBA" id="ARBA00022771"/>
    </source>
</evidence>
<organism evidence="17 18">
    <name type="scientific">Crotalus adamanteus</name>
    <name type="common">Eastern diamondback rattlesnake</name>
    <dbReference type="NCBI Taxonomy" id="8729"/>
    <lineage>
        <taxon>Eukaryota</taxon>
        <taxon>Metazoa</taxon>
        <taxon>Chordata</taxon>
        <taxon>Craniata</taxon>
        <taxon>Vertebrata</taxon>
        <taxon>Euteleostomi</taxon>
        <taxon>Lepidosauria</taxon>
        <taxon>Squamata</taxon>
        <taxon>Bifurcata</taxon>
        <taxon>Unidentata</taxon>
        <taxon>Episquamata</taxon>
        <taxon>Toxicofera</taxon>
        <taxon>Serpentes</taxon>
        <taxon>Colubroidea</taxon>
        <taxon>Viperidae</taxon>
        <taxon>Crotalinae</taxon>
        <taxon>Crotalus</taxon>
    </lineage>
</organism>
<accession>A0AAW1C358</accession>
<feature type="compositionally biased region" description="Basic residues" evidence="13">
    <location>
        <begin position="841"/>
        <end position="850"/>
    </location>
</feature>
<evidence type="ECO:0000256" key="5">
    <source>
        <dbReference type="ARBA" id="ARBA00022517"/>
    </source>
</evidence>
<dbReference type="FunFam" id="1.10.287.110:FF:000046">
    <property type="entry name" value="dnaJ homolog subfamily C member 21"/>
    <property type="match status" value="1"/>
</dbReference>
<dbReference type="PROSITE" id="PS50157">
    <property type="entry name" value="ZINC_FINGER_C2H2_2"/>
    <property type="match status" value="1"/>
</dbReference>
<evidence type="ECO:0000259" key="16">
    <source>
        <dbReference type="PROSITE" id="PS50833"/>
    </source>
</evidence>
<dbReference type="InterPro" id="IPR051964">
    <property type="entry name" value="Chaperone_stress_response"/>
</dbReference>
<evidence type="ECO:0000256" key="9">
    <source>
        <dbReference type="ARBA" id="ARBA00023242"/>
    </source>
</evidence>
<dbReference type="EMBL" id="JAOTOJ010000002">
    <property type="protein sequence ID" value="KAK9408611.1"/>
    <property type="molecule type" value="Genomic_DNA"/>
</dbReference>
<dbReference type="PROSITE" id="PS50076">
    <property type="entry name" value="DNAJ_2"/>
    <property type="match status" value="1"/>
</dbReference>
<evidence type="ECO:0000256" key="2">
    <source>
        <dbReference type="ARBA" id="ARBA00004604"/>
    </source>
</evidence>
<dbReference type="GO" id="GO:0008270">
    <property type="term" value="F:zinc ion binding"/>
    <property type="evidence" value="ECO:0007669"/>
    <property type="project" value="UniProtKB-KW"/>
</dbReference>
<evidence type="ECO:0000313" key="17">
    <source>
        <dbReference type="EMBL" id="KAK9408611.1"/>
    </source>
</evidence>
<feature type="compositionally biased region" description="Basic and acidic residues" evidence="13">
    <location>
        <begin position="803"/>
        <end position="825"/>
    </location>
</feature>
<feature type="compositionally biased region" description="Basic and acidic residues" evidence="13">
    <location>
        <begin position="674"/>
        <end position="691"/>
    </location>
</feature>
<dbReference type="GO" id="GO:0019843">
    <property type="term" value="F:rRNA binding"/>
    <property type="evidence" value="ECO:0007669"/>
    <property type="project" value="InterPro"/>
</dbReference>
<dbReference type="InterPro" id="IPR036236">
    <property type="entry name" value="Znf_C2H2_sf"/>
</dbReference>
<evidence type="ECO:0000256" key="4">
    <source>
        <dbReference type="ARBA" id="ARBA00020522"/>
    </source>
</evidence>
<dbReference type="SUPFAM" id="SSF46565">
    <property type="entry name" value="Chaperone J-domain"/>
    <property type="match status" value="1"/>
</dbReference>
<reference evidence="17 18" key="1">
    <citation type="journal article" date="2024" name="Proc. Natl. Acad. Sci. U.S.A.">
        <title>The genetic regulatory architecture and epigenomic basis for age-related changes in rattlesnake venom.</title>
        <authorList>
            <person name="Hogan M.P."/>
            <person name="Holding M.L."/>
            <person name="Nystrom G.S."/>
            <person name="Colston T.J."/>
            <person name="Bartlett D.A."/>
            <person name="Mason A.J."/>
            <person name="Ellsworth S.A."/>
            <person name="Rautsaw R.M."/>
            <person name="Lawrence K.C."/>
            <person name="Strickland J.L."/>
            <person name="He B."/>
            <person name="Fraser P."/>
            <person name="Margres M.J."/>
            <person name="Gilbert D.M."/>
            <person name="Gibbs H.L."/>
            <person name="Parkinson C.L."/>
            <person name="Rokyta D.R."/>
        </authorList>
    </citation>
    <scope>NUCLEOTIDE SEQUENCE [LARGE SCALE GENOMIC DNA]</scope>
    <source>
        <strain evidence="17">DRR0105</strain>
    </source>
</reference>
<dbReference type="Gene3D" id="1.10.287.110">
    <property type="entry name" value="DnaJ domain"/>
    <property type="match status" value="1"/>
</dbReference>
<dbReference type="SMART" id="SM00355">
    <property type="entry name" value="ZnF_C2H2"/>
    <property type="match status" value="2"/>
</dbReference>
<dbReference type="GO" id="GO:0005737">
    <property type="term" value="C:cytoplasm"/>
    <property type="evidence" value="ECO:0007669"/>
    <property type="project" value="TreeGrafter"/>
</dbReference>
<dbReference type="SUPFAM" id="SSF57667">
    <property type="entry name" value="beta-beta-alpha zinc fingers"/>
    <property type="match status" value="1"/>
</dbReference>
<keyword evidence="9" id="KW-0539">Nucleus</keyword>
<evidence type="ECO:0000256" key="12">
    <source>
        <dbReference type="PROSITE-ProRule" id="PRU00042"/>
    </source>
</evidence>
<dbReference type="Gene3D" id="3.30.160.60">
    <property type="entry name" value="Classic Zinc Finger"/>
    <property type="match status" value="1"/>
</dbReference>
<dbReference type="FunFam" id="3.40.50.10480:FF:000003">
    <property type="entry name" value="Ribosome biogenesis protein BRX1"/>
    <property type="match status" value="1"/>
</dbReference>